<comment type="caution">
    <text evidence="1">The sequence shown here is derived from an EMBL/GenBank/DDBJ whole genome shotgun (WGS) entry which is preliminary data.</text>
</comment>
<reference evidence="1" key="1">
    <citation type="submission" date="2022-10" db="EMBL/GenBank/DDBJ databases">
        <title>Genome Sequence of Xylaria curta.</title>
        <authorList>
            <person name="Buettner E."/>
        </authorList>
    </citation>
    <scope>NUCLEOTIDE SEQUENCE</scope>
    <source>
        <strain evidence="1">Babe10</strain>
    </source>
</reference>
<gene>
    <name evidence="1" type="ORF">NUW58_g2992</name>
</gene>
<evidence type="ECO:0000313" key="1">
    <source>
        <dbReference type="EMBL" id="KAJ2990364.1"/>
    </source>
</evidence>
<evidence type="ECO:0000313" key="2">
    <source>
        <dbReference type="Proteomes" id="UP001143856"/>
    </source>
</evidence>
<protein>
    <submittedName>
        <fullName evidence="1">Uncharacterized protein</fullName>
    </submittedName>
</protein>
<name>A0ACC1PFE1_9PEZI</name>
<dbReference type="EMBL" id="JAPDGR010000426">
    <property type="protein sequence ID" value="KAJ2990364.1"/>
    <property type="molecule type" value="Genomic_DNA"/>
</dbReference>
<accession>A0ACC1PFE1</accession>
<sequence>MVTNLPPDATQTAIRRYFKEYGHINNLIIRKEAGDKSSSALIEFRSSEEAESALLRDQKYFNQSQISVKPGTRLTVFVSNYPPTADEAYIRRLFAHCGDIFNIRWPSLKYNTHRRFCYISFRTLDAAYKATLMDGTLVEGKFKLQSKFSNPSHKKDREGAVAEGREVRVKGVHPATEENDLRSIFGKYGKVVAVRLLTNLSGQNVGTAFVVFETKEQAENALKLDKTKFKSQLLEVELCKDTNFRPTATSRGDRGSIASSPAPSGEGDVAMPDEPGDPPQKEQTPTSAEIRERTMAILNVPDTVMTPASGPWRRNMDPSSNSSCDPTARGLSSSSQTPRRPDERRWVSRDWSGASGTRAGFVMLNGC</sequence>
<keyword evidence="2" id="KW-1185">Reference proteome</keyword>
<dbReference type="Proteomes" id="UP001143856">
    <property type="component" value="Unassembled WGS sequence"/>
</dbReference>
<proteinExistence type="predicted"/>
<organism evidence="1 2">
    <name type="scientific">Xylaria curta</name>
    <dbReference type="NCBI Taxonomy" id="42375"/>
    <lineage>
        <taxon>Eukaryota</taxon>
        <taxon>Fungi</taxon>
        <taxon>Dikarya</taxon>
        <taxon>Ascomycota</taxon>
        <taxon>Pezizomycotina</taxon>
        <taxon>Sordariomycetes</taxon>
        <taxon>Xylariomycetidae</taxon>
        <taxon>Xylariales</taxon>
        <taxon>Xylariaceae</taxon>
        <taxon>Xylaria</taxon>
    </lineage>
</organism>